<organism evidence="1 2">
    <name type="scientific">Brevibacterium antiquum CNRZ 918</name>
    <dbReference type="NCBI Taxonomy" id="1255637"/>
    <lineage>
        <taxon>Bacteria</taxon>
        <taxon>Bacillati</taxon>
        <taxon>Actinomycetota</taxon>
        <taxon>Actinomycetes</taxon>
        <taxon>Micrococcales</taxon>
        <taxon>Brevibacteriaceae</taxon>
        <taxon>Brevibacterium</taxon>
    </lineage>
</organism>
<accession>A0A2H1KEV6</accession>
<evidence type="ECO:0000313" key="1">
    <source>
        <dbReference type="EMBL" id="SMX98179.1"/>
    </source>
</evidence>
<dbReference type="RefSeq" id="WP_101620445.1">
    <property type="nucleotide sequence ID" value="NZ_FXZD01000007.1"/>
</dbReference>
<reference evidence="1 2" key="1">
    <citation type="submission" date="2017-03" db="EMBL/GenBank/DDBJ databases">
        <authorList>
            <person name="Afonso C.L."/>
            <person name="Miller P.J."/>
            <person name="Scott M.A."/>
            <person name="Spackman E."/>
            <person name="Goraichik I."/>
            <person name="Dimitrov K.M."/>
            <person name="Suarez D.L."/>
            <person name="Swayne D.E."/>
        </authorList>
    </citation>
    <scope>NUCLEOTIDE SEQUENCE [LARGE SCALE GENOMIC DNA]</scope>
    <source>
        <strain evidence="1 2">CNRZ 918</strain>
    </source>
</reference>
<evidence type="ECO:0008006" key="3">
    <source>
        <dbReference type="Google" id="ProtNLM"/>
    </source>
</evidence>
<name>A0A2H1KEV6_9MICO</name>
<dbReference type="EMBL" id="FXZD01000007">
    <property type="protein sequence ID" value="SMX98179.1"/>
    <property type="molecule type" value="Genomic_DNA"/>
</dbReference>
<evidence type="ECO:0000313" key="2">
    <source>
        <dbReference type="Proteomes" id="UP000234433"/>
    </source>
</evidence>
<dbReference type="Proteomes" id="UP000234433">
    <property type="component" value="Unassembled WGS sequence"/>
</dbReference>
<proteinExistence type="predicted"/>
<dbReference type="OrthoDB" id="4805637at2"/>
<dbReference type="AlphaFoldDB" id="A0A2H1KEV6"/>
<sequence length="289" mass="31004">MPDFDIELNGTMIGPEHGFFASDLDLGGLEFRDQDKDVPGGNGRLFGRDYATAAPITLTLESMADTVAEAKADMRALMSAWRWTQGRDNPGAYTYLSVTIAGERSTFYGRPRKIKPDVSAGTFHSGGVTLSAEFVPMIDLVFLGTGRSVDITILGNQDQGLEVPVEVPAFLEGEQRPREGQIVNGGTEPVPFTARFYGPVSNPSISSPAGDWEISLDTTIAYDQVLVVDTLGHTVIREEDGASFAHALSYDSDLSALLPAGTSEVFFKGTDSSNTAHVTIEWSEGTTGI</sequence>
<gene>
    <name evidence="1" type="ORF">BANT918_02399</name>
</gene>
<protein>
    <recommendedName>
        <fullName evidence="3">Phage tail protein</fullName>
    </recommendedName>
</protein>